<gene>
    <name evidence="5" type="primary">comM</name>
    <name evidence="5" type="ORF">BWY41_00803</name>
</gene>
<dbReference type="SMART" id="SM00382">
    <property type="entry name" value="AAA"/>
    <property type="match status" value="1"/>
</dbReference>
<evidence type="ECO:0000256" key="3">
    <source>
        <dbReference type="ARBA" id="ARBA00022840"/>
    </source>
</evidence>
<dbReference type="Pfam" id="PF01078">
    <property type="entry name" value="Mg_chelatase"/>
    <property type="match status" value="1"/>
</dbReference>
<protein>
    <submittedName>
        <fullName evidence="5">Competence protein ComM</fullName>
    </submittedName>
</protein>
<dbReference type="PANTHER" id="PTHR32039:SF7">
    <property type="entry name" value="COMPETENCE PROTEIN COMM"/>
    <property type="match status" value="1"/>
</dbReference>
<dbReference type="Gene3D" id="3.40.50.300">
    <property type="entry name" value="P-loop containing nucleotide triphosphate hydrolases"/>
    <property type="match status" value="1"/>
</dbReference>
<keyword evidence="2" id="KW-0547">Nucleotide-binding</keyword>
<dbReference type="Proteomes" id="UP000485569">
    <property type="component" value="Unassembled WGS sequence"/>
</dbReference>
<dbReference type="SUPFAM" id="SSF52540">
    <property type="entry name" value="P-loop containing nucleoside triphosphate hydrolases"/>
    <property type="match status" value="1"/>
</dbReference>
<organism evidence="5">
    <name type="scientific">Candidatus Atribacter allofermentans</name>
    <dbReference type="NCBI Taxonomy" id="1852833"/>
    <lineage>
        <taxon>Bacteria</taxon>
        <taxon>Pseudomonadati</taxon>
        <taxon>Atribacterota</taxon>
        <taxon>Atribacteria</taxon>
        <taxon>Atribacterales</taxon>
        <taxon>Atribacteraceae</taxon>
        <taxon>Atribacter</taxon>
    </lineage>
</organism>
<dbReference type="InterPro" id="IPR003593">
    <property type="entry name" value="AAA+_ATPase"/>
</dbReference>
<dbReference type="InterPro" id="IPR045006">
    <property type="entry name" value="CHLI-like"/>
</dbReference>
<dbReference type="Pfam" id="PF13335">
    <property type="entry name" value="Mg_chelatase_C"/>
    <property type="match status" value="1"/>
</dbReference>
<accession>A0A1V5SZI7</accession>
<evidence type="ECO:0000256" key="1">
    <source>
        <dbReference type="ARBA" id="ARBA00006354"/>
    </source>
</evidence>
<dbReference type="EMBL" id="MWBQ01000047">
    <property type="protein sequence ID" value="OQA59774.1"/>
    <property type="molecule type" value="Genomic_DNA"/>
</dbReference>
<dbReference type="InterPro" id="IPR025158">
    <property type="entry name" value="Mg_chelat-rel_C"/>
</dbReference>
<dbReference type="InterPro" id="IPR000523">
    <property type="entry name" value="Mg_chelatse_chII-like_cat_dom"/>
</dbReference>
<comment type="caution">
    <text evidence="5">The sequence shown here is derived from an EMBL/GenBank/DDBJ whole genome shotgun (WGS) entry which is preliminary data.</text>
</comment>
<dbReference type="Pfam" id="PF13541">
    <property type="entry name" value="ChlI"/>
    <property type="match status" value="1"/>
</dbReference>
<dbReference type="GO" id="GO:0005524">
    <property type="term" value="F:ATP binding"/>
    <property type="evidence" value="ECO:0007669"/>
    <property type="project" value="UniProtKB-KW"/>
</dbReference>
<dbReference type="InterPro" id="IPR004482">
    <property type="entry name" value="Mg_chelat-rel"/>
</dbReference>
<name>A0A1V5SZI7_9BACT</name>
<dbReference type="InterPro" id="IPR001208">
    <property type="entry name" value="MCM_dom"/>
</dbReference>
<evidence type="ECO:0000313" key="5">
    <source>
        <dbReference type="EMBL" id="OQA59774.1"/>
    </source>
</evidence>
<dbReference type="PROSITE" id="PS50051">
    <property type="entry name" value="MCM_2"/>
    <property type="match status" value="1"/>
</dbReference>
<dbReference type="PANTHER" id="PTHR32039">
    <property type="entry name" value="MAGNESIUM-CHELATASE SUBUNIT CHLI"/>
    <property type="match status" value="1"/>
</dbReference>
<dbReference type="NCBIfam" id="TIGR00368">
    <property type="entry name" value="YifB family Mg chelatase-like AAA ATPase"/>
    <property type="match status" value="1"/>
</dbReference>
<dbReference type="InterPro" id="IPR014721">
    <property type="entry name" value="Ribsml_uS5_D2-typ_fold_subgr"/>
</dbReference>
<feature type="domain" description="MCM C-terminal AAA(+) ATPase" evidence="4">
    <location>
        <begin position="292"/>
        <end position="350"/>
    </location>
</feature>
<evidence type="ECO:0000259" key="4">
    <source>
        <dbReference type="PROSITE" id="PS50051"/>
    </source>
</evidence>
<keyword evidence="3" id="KW-0067">ATP-binding</keyword>
<evidence type="ECO:0000256" key="2">
    <source>
        <dbReference type="ARBA" id="ARBA00022741"/>
    </source>
</evidence>
<reference evidence="5" key="1">
    <citation type="submission" date="2017-02" db="EMBL/GenBank/DDBJ databases">
        <title>Delving into the versatile metabolic prowess of the omnipresent phylum Bacteroidetes.</title>
        <authorList>
            <person name="Nobu M.K."/>
            <person name="Mei R."/>
            <person name="Narihiro T."/>
            <person name="Kuroda K."/>
            <person name="Liu W.-T."/>
        </authorList>
    </citation>
    <scope>NUCLEOTIDE SEQUENCE</scope>
    <source>
        <strain evidence="5">ADurb.Bin276</strain>
    </source>
</reference>
<sequence>MLAKILSATAIGIDATIVEAEIDVGPGMPSFNIVGLPDTAVQEARERVRSALKNSGFTFPARRVTVNLAPASLRKTGSDFDLAIALGILAATGQTHFNSDRTIVVGELSLSGEIRPVQGILPIAHTLSKEASIYRLFVAGGNAREGAIAGKVEVYGFRDINQLSDFLNGNQSMIPTTIDPQSLFIYSNHEEDLSEVKGQRHGKRALEISAAGGHHLLFVGPPGSGKTMLSKRLPGLLPLLSLEEAIEVTKIHSVAGLISADQPLVISRPFRSPHHTISDVALIGGGQLPRPGEISLSHHGVLFLDEVLEFKRNVLEALREPLEEGKITISRASMTTTYPAKFTLVASCNPCPCGFLGDTKKTCTCSTSQIIRYRSRLSGPFLDRMDLQVEIPRLDFSDLSSNTVEENSETVRKRVEQTRLLQQERYQKEGIHLNGEMKVRYIKKFCVCSREAHDLLKKSIETLALSARAYHRILKVARTIADLDRSEKIDVEHVAEAIQYRTLDRKYLEF</sequence>
<dbReference type="InterPro" id="IPR027417">
    <property type="entry name" value="P-loop_NTPase"/>
</dbReference>
<dbReference type="InterPro" id="IPR020568">
    <property type="entry name" value="Ribosomal_Su5_D2-typ_SF"/>
</dbReference>
<dbReference type="SUPFAM" id="SSF54211">
    <property type="entry name" value="Ribosomal protein S5 domain 2-like"/>
    <property type="match status" value="1"/>
</dbReference>
<dbReference type="AlphaFoldDB" id="A0A1V5SZI7"/>
<dbReference type="Gene3D" id="3.30.230.10">
    <property type="match status" value="1"/>
</dbReference>
<comment type="similarity">
    <text evidence="1">Belongs to the Mg-chelatase subunits D/I family. ComM subfamily.</text>
</comment>
<dbReference type="GO" id="GO:0003677">
    <property type="term" value="F:DNA binding"/>
    <property type="evidence" value="ECO:0007669"/>
    <property type="project" value="InterPro"/>
</dbReference>
<proteinExistence type="inferred from homology"/>